<evidence type="ECO:0000256" key="1">
    <source>
        <dbReference type="ARBA" id="ARBA00004651"/>
    </source>
</evidence>
<keyword evidence="2" id="KW-1003">Cell membrane</keyword>
<proteinExistence type="predicted"/>
<feature type="domain" description="EamA" evidence="7">
    <location>
        <begin position="150"/>
        <end position="286"/>
    </location>
</feature>
<evidence type="ECO:0000256" key="5">
    <source>
        <dbReference type="ARBA" id="ARBA00023136"/>
    </source>
</evidence>
<feature type="domain" description="EamA" evidence="7">
    <location>
        <begin position="6"/>
        <end position="139"/>
    </location>
</feature>
<feature type="transmembrane region" description="Helical" evidence="6">
    <location>
        <begin position="122"/>
        <end position="141"/>
    </location>
</feature>
<dbReference type="PANTHER" id="PTHR42920:SF5">
    <property type="entry name" value="EAMA DOMAIN-CONTAINING PROTEIN"/>
    <property type="match status" value="1"/>
</dbReference>
<gene>
    <name evidence="8" type="ORF">FHS60_000939</name>
</gene>
<feature type="transmembrane region" description="Helical" evidence="6">
    <location>
        <begin position="181"/>
        <end position="199"/>
    </location>
</feature>
<evidence type="ECO:0000256" key="6">
    <source>
        <dbReference type="SAM" id="Phobius"/>
    </source>
</evidence>
<organism evidence="8 9">
    <name type="scientific">Alloprevotella rava</name>
    <dbReference type="NCBI Taxonomy" id="671218"/>
    <lineage>
        <taxon>Bacteria</taxon>
        <taxon>Pseudomonadati</taxon>
        <taxon>Bacteroidota</taxon>
        <taxon>Bacteroidia</taxon>
        <taxon>Bacteroidales</taxon>
        <taxon>Prevotellaceae</taxon>
        <taxon>Alloprevotella</taxon>
    </lineage>
</organism>
<sequence length="308" mass="34310">MTNKLKGTICGVLAAICYGTNPVGALVLYADGFNSSSVLFYRFAIATLLLGALLLVQRKSFRITRKEFCIISVLGLLFAFSALSLYMSFLFMAAGIASTLLFVYPIMVAVLMALFFKEKVTLTTVLSILLSLVGVALLYRGDGQSTLSLMGIILVLLSSLTYALYIIVVNQSSLRMSSVKLTFYVLLVCTLAIVVWSFVSPENHLMMLHTPWHWFMGFWMAIVPTVLSLVFMVIAVHDIGSTPTAIMGALEPVTAVFIGIFLFGEVFSLRLAVGILLILVAVLLIILGKHLRFRLMLFRLRKYWRWRY</sequence>
<protein>
    <submittedName>
        <fullName evidence="8">Drug/metabolite transporter (DMT)-like permease</fullName>
    </submittedName>
</protein>
<feature type="transmembrane region" description="Helical" evidence="6">
    <location>
        <begin position="35"/>
        <end position="56"/>
    </location>
</feature>
<evidence type="ECO:0000256" key="4">
    <source>
        <dbReference type="ARBA" id="ARBA00022989"/>
    </source>
</evidence>
<evidence type="ECO:0000256" key="3">
    <source>
        <dbReference type="ARBA" id="ARBA00022692"/>
    </source>
</evidence>
<dbReference type="InterPro" id="IPR037185">
    <property type="entry name" value="EmrE-like"/>
</dbReference>
<dbReference type="EMBL" id="JACICA010000003">
    <property type="protein sequence ID" value="MBB3702481.1"/>
    <property type="molecule type" value="Genomic_DNA"/>
</dbReference>
<evidence type="ECO:0000256" key="2">
    <source>
        <dbReference type="ARBA" id="ARBA00022475"/>
    </source>
</evidence>
<reference evidence="8 9" key="1">
    <citation type="submission" date="2020-08" db="EMBL/GenBank/DDBJ databases">
        <title>Genomic Encyclopedia of Type Strains, Phase IV (KMG-IV): sequencing the most valuable type-strain genomes for metagenomic binning, comparative biology and taxonomic classification.</title>
        <authorList>
            <person name="Goeker M."/>
        </authorList>
    </citation>
    <scope>NUCLEOTIDE SEQUENCE [LARGE SCALE GENOMIC DNA]</scope>
    <source>
        <strain evidence="8 9">DSM 22548</strain>
    </source>
</reference>
<dbReference type="RefSeq" id="WP_183695536.1">
    <property type="nucleotide sequence ID" value="NZ_JACICA010000003.1"/>
</dbReference>
<dbReference type="InterPro" id="IPR000620">
    <property type="entry name" value="EamA_dom"/>
</dbReference>
<dbReference type="AlphaFoldDB" id="A0A7W5UH84"/>
<feature type="transmembrane region" description="Helical" evidence="6">
    <location>
        <begin position="68"/>
        <end position="87"/>
    </location>
</feature>
<comment type="caution">
    <text evidence="8">The sequence shown here is derived from an EMBL/GenBank/DDBJ whole genome shotgun (WGS) entry which is preliminary data.</text>
</comment>
<accession>A0A7W5UH84</accession>
<evidence type="ECO:0000259" key="7">
    <source>
        <dbReference type="Pfam" id="PF00892"/>
    </source>
</evidence>
<feature type="transmembrane region" description="Helical" evidence="6">
    <location>
        <begin position="269"/>
        <end position="291"/>
    </location>
</feature>
<dbReference type="PANTHER" id="PTHR42920">
    <property type="entry name" value="OS03G0707200 PROTEIN-RELATED"/>
    <property type="match status" value="1"/>
</dbReference>
<keyword evidence="3 6" id="KW-0812">Transmembrane</keyword>
<name>A0A7W5UH84_9BACT</name>
<comment type="subcellular location">
    <subcellularLocation>
        <location evidence="1">Cell membrane</location>
        <topology evidence="1">Multi-pass membrane protein</topology>
    </subcellularLocation>
</comment>
<dbReference type="GO" id="GO:0005886">
    <property type="term" value="C:plasma membrane"/>
    <property type="evidence" value="ECO:0007669"/>
    <property type="project" value="UniProtKB-SubCell"/>
</dbReference>
<keyword evidence="5 6" id="KW-0472">Membrane</keyword>
<dbReference type="InterPro" id="IPR051258">
    <property type="entry name" value="Diverse_Substrate_Transporter"/>
</dbReference>
<dbReference type="SUPFAM" id="SSF103481">
    <property type="entry name" value="Multidrug resistance efflux transporter EmrE"/>
    <property type="match status" value="2"/>
</dbReference>
<feature type="transmembrane region" description="Helical" evidence="6">
    <location>
        <begin position="147"/>
        <end position="169"/>
    </location>
</feature>
<evidence type="ECO:0000313" key="8">
    <source>
        <dbReference type="EMBL" id="MBB3702481.1"/>
    </source>
</evidence>
<feature type="transmembrane region" description="Helical" evidence="6">
    <location>
        <begin position="93"/>
        <end position="115"/>
    </location>
</feature>
<evidence type="ECO:0000313" key="9">
    <source>
        <dbReference type="Proteomes" id="UP000541425"/>
    </source>
</evidence>
<dbReference type="Pfam" id="PF00892">
    <property type="entry name" value="EamA"/>
    <property type="match status" value="2"/>
</dbReference>
<dbReference type="Proteomes" id="UP000541425">
    <property type="component" value="Unassembled WGS sequence"/>
</dbReference>
<feature type="transmembrane region" description="Helical" evidence="6">
    <location>
        <begin position="211"/>
        <end position="233"/>
    </location>
</feature>
<feature type="transmembrane region" description="Helical" evidence="6">
    <location>
        <begin position="245"/>
        <end position="263"/>
    </location>
</feature>
<keyword evidence="4 6" id="KW-1133">Transmembrane helix</keyword>